<gene>
    <name evidence="4" type="primary">NUDH</name>
    <name evidence="4" type="ORF">TSPGSL018_5811</name>
</gene>
<evidence type="ECO:0000256" key="1">
    <source>
        <dbReference type="ARBA" id="ARBA00022801"/>
    </source>
</evidence>
<organism evidence="4">
    <name type="scientific">Tetraselmis sp. GSL018</name>
    <dbReference type="NCBI Taxonomy" id="582737"/>
    <lineage>
        <taxon>Eukaryota</taxon>
        <taxon>Viridiplantae</taxon>
        <taxon>Chlorophyta</taxon>
        <taxon>core chlorophytes</taxon>
        <taxon>Chlorodendrophyceae</taxon>
        <taxon>Chlorodendrales</taxon>
        <taxon>Chlorodendraceae</taxon>
        <taxon>Tetraselmis</taxon>
    </lineage>
</organism>
<dbReference type="InterPro" id="IPR020476">
    <property type="entry name" value="Nudix_hydrolase"/>
</dbReference>
<name>A0A061SDL6_9CHLO</name>
<dbReference type="InterPro" id="IPR020084">
    <property type="entry name" value="NUDIX_hydrolase_CS"/>
</dbReference>
<dbReference type="InterPro" id="IPR015797">
    <property type="entry name" value="NUDIX_hydrolase-like_dom_sf"/>
</dbReference>
<dbReference type="GO" id="GO:0008893">
    <property type="term" value="F:guanosine-3',5'-bis(diphosphate) 3'-diphosphatase activity"/>
    <property type="evidence" value="ECO:0007669"/>
    <property type="project" value="TreeGrafter"/>
</dbReference>
<comment type="similarity">
    <text evidence="2">Belongs to the Nudix hydrolase family.</text>
</comment>
<reference evidence="4" key="1">
    <citation type="submission" date="2014-05" db="EMBL/GenBank/DDBJ databases">
        <title>The transcriptome of the halophilic microalga Tetraselmis sp. GSL018 isolated from the Great Salt Lake, Utah.</title>
        <authorList>
            <person name="Jinkerson R.E."/>
            <person name="D'Adamo S."/>
            <person name="Posewitz M.C."/>
        </authorList>
    </citation>
    <scope>NUCLEOTIDE SEQUENCE</scope>
    <source>
        <strain evidence="4">GSL018</strain>
    </source>
</reference>
<dbReference type="Pfam" id="PF00293">
    <property type="entry name" value="NUDIX"/>
    <property type="match status" value="1"/>
</dbReference>
<dbReference type="AlphaFoldDB" id="A0A061SDL6"/>
<dbReference type="EMBL" id="GBEZ01002678">
    <property type="protein sequence ID" value="JAC82398.1"/>
    <property type="molecule type" value="Transcribed_RNA"/>
</dbReference>
<dbReference type="PANTHER" id="PTHR11839:SF22">
    <property type="entry name" value="NUDIX HYDROLASE 26, CHLOROPLASTIC"/>
    <property type="match status" value="1"/>
</dbReference>
<dbReference type="PROSITE" id="PS51462">
    <property type="entry name" value="NUDIX"/>
    <property type="match status" value="1"/>
</dbReference>
<dbReference type="GO" id="GO:0019693">
    <property type="term" value="P:ribose phosphate metabolic process"/>
    <property type="evidence" value="ECO:0007669"/>
    <property type="project" value="TreeGrafter"/>
</dbReference>
<evidence type="ECO:0000259" key="3">
    <source>
        <dbReference type="PROSITE" id="PS51462"/>
    </source>
</evidence>
<evidence type="ECO:0000313" key="4">
    <source>
        <dbReference type="EMBL" id="JAC82398.1"/>
    </source>
</evidence>
<evidence type="ECO:0000256" key="2">
    <source>
        <dbReference type="RuleBase" id="RU003476"/>
    </source>
</evidence>
<dbReference type="PANTHER" id="PTHR11839">
    <property type="entry name" value="UDP/ADP-SUGAR PYROPHOSPHATASE"/>
    <property type="match status" value="1"/>
</dbReference>
<dbReference type="GO" id="GO:0006753">
    <property type="term" value="P:nucleoside phosphate metabolic process"/>
    <property type="evidence" value="ECO:0007669"/>
    <property type="project" value="TreeGrafter"/>
</dbReference>
<dbReference type="GO" id="GO:0034432">
    <property type="term" value="F:bis(5'-adenosyl)-pentaphosphatase activity"/>
    <property type="evidence" value="ECO:0007669"/>
    <property type="project" value="TreeGrafter"/>
</dbReference>
<dbReference type="NCBIfam" id="NF001938">
    <property type="entry name" value="PRK00714.1-5"/>
    <property type="match status" value="1"/>
</dbReference>
<proteinExistence type="inferred from homology"/>
<dbReference type="Gene3D" id="3.90.79.10">
    <property type="entry name" value="Nucleoside Triphosphate Pyrophosphohydrolase"/>
    <property type="match status" value="1"/>
</dbReference>
<keyword evidence="1 2" id="KW-0378">Hydrolase</keyword>
<dbReference type="SUPFAM" id="SSF55811">
    <property type="entry name" value="Nudix"/>
    <property type="match status" value="1"/>
</dbReference>
<dbReference type="PROSITE" id="PS00893">
    <property type="entry name" value="NUDIX_BOX"/>
    <property type="match status" value="1"/>
</dbReference>
<protein>
    <submittedName>
        <fullName evidence="4">Putative (Di)nucleoside polyphosphate hydrolase</fullName>
    </submittedName>
</protein>
<feature type="domain" description="Nudix hydrolase" evidence="3">
    <location>
        <begin position="11"/>
        <end position="140"/>
    </location>
</feature>
<accession>A0A061SDL6</accession>
<dbReference type="InterPro" id="IPR000086">
    <property type="entry name" value="NUDIX_hydrolase_dom"/>
</dbReference>
<dbReference type="PRINTS" id="PR00502">
    <property type="entry name" value="NUDIXFAMILY"/>
</dbReference>
<sequence length="140" mass="15801">MATRTAEPPQLYRLNVGIMLLNKSGKVFAGTRRNGKDDHWQMPQGGIDVGEEPWQAAQRELYEETGVSDVAYFAEMTGWISYDFPPETRRKLYGSWKKYKGQAQKWFLVRLEGPESQAGRSCSGAIANPPCLLSPYRVSP</sequence>